<dbReference type="GeneTree" id="ENSGT00560000078683"/>
<dbReference type="GlyGen" id="A0A286ZYJ7">
    <property type="glycosylation" value="1 site"/>
</dbReference>
<reference evidence="2" key="1">
    <citation type="submission" date="2009-11" db="EMBL/GenBank/DDBJ databases">
        <authorList>
            <consortium name="Porcine genome sequencing project"/>
        </authorList>
    </citation>
    <scope>NUCLEOTIDE SEQUENCE [LARGE SCALE GENOMIC DNA]</scope>
    <source>
        <strain evidence="2">Duroc</strain>
    </source>
</reference>
<reference evidence="1" key="3">
    <citation type="submission" date="2025-08" db="UniProtKB">
        <authorList>
            <consortium name="Ensembl"/>
        </authorList>
    </citation>
    <scope>IDENTIFICATION</scope>
</reference>
<evidence type="ECO:0000313" key="1">
    <source>
        <dbReference type="Ensembl" id="ENSSSCP00000036699.1"/>
    </source>
</evidence>
<name>A0A286ZYJ7_PIG</name>
<organism evidence="1 2">
    <name type="scientific">Sus scrofa</name>
    <name type="common">Pig</name>
    <dbReference type="NCBI Taxonomy" id="9823"/>
    <lineage>
        <taxon>Eukaryota</taxon>
        <taxon>Metazoa</taxon>
        <taxon>Chordata</taxon>
        <taxon>Craniata</taxon>
        <taxon>Vertebrata</taxon>
        <taxon>Euteleostomi</taxon>
        <taxon>Mammalia</taxon>
        <taxon>Eutheria</taxon>
        <taxon>Laurasiatheria</taxon>
        <taxon>Artiodactyla</taxon>
        <taxon>Suina</taxon>
        <taxon>Suidae</taxon>
        <taxon>Sus</taxon>
    </lineage>
</organism>
<accession>A0A286ZYJ7</accession>
<protein>
    <submittedName>
        <fullName evidence="1">Uncharacterized protein</fullName>
    </submittedName>
</protein>
<reference evidence="1" key="4">
    <citation type="submission" date="2025-09" db="UniProtKB">
        <authorList>
            <consortium name="Ensembl"/>
        </authorList>
    </citation>
    <scope>IDENTIFICATION</scope>
</reference>
<dbReference type="AlphaFoldDB" id="A0A286ZYJ7"/>
<dbReference type="Proteomes" id="UP000008227">
    <property type="component" value="Chromosome 5"/>
</dbReference>
<reference evidence="1" key="2">
    <citation type="journal article" date="2020" name="Gigascience">
        <title>An improved pig reference genome sequence to enable pig genetics and genomics research.</title>
        <authorList>
            <person name="Warr A."/>
            <person name="Affara N."/>
            <person name="Aken B."/>
            <person name="Beiki H."/>
            <person name="Bickhart D.M."/>
            <person name="Billis K."/>
            <person name="Chow W."/>
            <person name="Eory L."/>
            <person name="Finlayson H.A."/>
            <person name="Flicek P."/>
            <person name="Giron C.G."/>
            <person name="Griffin D.K."/>
            <person name="Hall R."/>
            <person name="Hannum G."/>
            <person name="Hourlier T."/>
            <person name="Howe K."/>
            <person name="Hume D.A."/>
            <person name="Izuogu O."/>
            <person name="Kim K."/>
            <person name="Koren S."/>
            <person name="Liu H."/>
            <person name="Manchanda N."/>
            <person name="Martin F.J."/>
            <person name="Nonneman D.J."/>
            <person name="O'Connor R.E."/>
            <person name="Phillippy A.M."/>
            <person name="Rohrer G.A."/>
            <person name="Rosen B.D."/>
            <person name="Rund L.A."/>
            <person name="Sargent C.A."/>
            <person name="Schook L.B."/>
            <person name="Schroeder S.G."/>
            <person name="Schwartz A.S."/>
            <person name="Skinner B.M."/>
            <person name="Talbot R."/>
            <person name="Tseng E."/>
            <person name="Tuggle C.K."/>
            <person name="Watson M."/>
            <person name="Smith T.P.L."/>
            <person name="Archibald A.L."/>
        </authorList>
    </citation>
    <scope>NUCLEOTIDE SEQUENCE [LARGE SCALE GENOMIC DNA]</scope>
    <source>
        <strain evidence="1">Duroc</strain>
    </source>
</reference>
<dbReference type="Ensembl" id="ENSSSCT00000050982.2">
    <property type="protein sequence ID" value="ENSSSCP00000036699.1"/>
    <property type="gene ID" value="ENSSSCG00000032202.2"/>
</dbReference>
<dbReference type="Bgee" id="ENSSSCG00000032202">
    <property type="expression patterns" value="Expressed in prefrontal cortex and 44 other cell types or tissues"/>
</dbReference>
<evidence type="ECO:0000313" key="2">
    <source>
        <dbReference type="Proteomes" id="UP000008227"/>
    </source>
</evidence>
<keyword evidence="2" id="KW-1185">Reference proteome</keyword>
<sequence>MMNHSNLPDLKQKQGCYGFMGWPPSSSGVREVGWGILSVCFLWLRLPCSWHLSPFLLPTSPSPTPCLPSFCRSLPVLHGNCTGLSLCACMCARVYTCIERYIWGPRRGWRRWSASQSLEPGHCPLWLSSAPATLEGRLPQAALVPLLSAGQLSWRIGWMMNFCCHLPLPPLHPT</sequence>
<proteinExistence type="predicted"/>
<dbReference type="InParanoid" id="A0A286ZYJ7"/>